<proteinExistence type="predicted"/>
<evidence type="ECO:0000256" key="1">
    <source>
        <dbReference type="SAM" id="Phobius"/>
    </source>
</evidence>
<evidence type="ECO:0000313" key="2">
    <source>
        <dbReference type="EMBL" id="WZN61910.1"/>
    </source>
</evidence>
<keyword evidence="1" id="KW-0812">Transmembrane</keyword>
<evidence type="ECO:0008006" key="4">
    <source>
        <dbReference type="Google" id="ProtNLM"/>
    </source>
</evidence>
<dbReference type="Proteomes" id="UP001472866">
    <property type="component" value="Chromosome 05"/>
</dbReference>
<dbReference type="EMBL" id="CP151505">
    <property type="protein sequence ID" value="WZN61910.1"/>
    <property type="molecule type" value="Genomic_DNA"/>
</dbReference>
<name>A0AAX4P8L7_9CHLO</name>
<organism evidence="2 3">
    <name type="scientific">Chloropicon roscoffensis</name>
    <dbReference type="NCBI Taxonomy" id="1461544"/>
    <lineage>
        <taxon>Eukaryota</taxon>
        <taxon>Viridiplantae</taxon>
        <taxon>Chlorophyta</taxon>
        <taxon>Chloropicophyceae</taxon>
        <taxon>Chloropicales</taxon>
        <taxon>Chloropicaceae</taxon>
        <taxon>Chloropicon</taxon>
    </lineage>
</organism>
<gene>
    <name evidence="2" type="ORF">HKI87_05g34450</name>
</gene>
<evidence type="ECO:0000313" key="3">
    <source>
        <dbReference type="Proteomes" id="UP001472866"/>
    </source>
</evidence>
<keyword evidence="1" id="KW-1133">Transmembrane helix</keyword>
<feature type="transmembrane region" description="Helical" evidence="1">
    <location>
        <begin position="30"/>
        <end position="54"/>
    </location>
</feature>
<accession>A0AAX4P8L7</accession>
<dbReference type="AlphaFoldDB" id="A0AAX4P8L7"/>
<protein>
    <recommendedName>
        <fullName evidence="4">Transmembrane protein 230</fullName>
    </recommendedName>
</protein>
<keyword evidence="3" id="KW-1185">Reference proteome</keyword>
<reference evidence="2 3" key="1">
    <citation type="submission" date="2024-03" db="EMBL/GenBank/DDBJ databases">
        <title>Complete genome sequence of the green alga Chloropicon roscoffensis RCC1871.</title>
        <authorList>
            <person name="Lemieux C."/>
            <person name="Pombert J.-F."/>
            <person name="Otis C."/>
            <person name="Turmel M."/>
        </authorList>
    </citation>
    <scope>NUCLEOTIDE SEQUENCE [LARGE SCALE GENOMIC DNA]</scope>
    <source>
        <strain evidence="2 3">RCC1871</strain>
    </source>
</reference>
<feature type="transmembrane region" description="Helical" evidence="1">
    <location>
        <begin position="69"/>
        <end position="93"/>
    </location>
</feature>
<sequence length="131" mass="13934">MAKGPNLAPLLATTSGNTGPSSSSGYQGSFLLRPGVALCCGVGVLLVTAGFFYWEIAALEHAIAVFPPAFLLLPLSGIGALAVLLPMFVFLCFRGDFENTNILFPSHYAYVFRRTYASLAQNNGKVSKKTL</sequence>
<keyword evidence="1" id="KW-0472">Membrane</keyword>